<organism evidence="6 7">
    <name type="scientific">Aphanomyces astaci</name>
    <name type="common">Crayfish plague agent</name>
    <dbReference type="NCBI Taxonomy" id="112090"/>
    <lineage>
        <taxon>Eukaryota</taxon>
        <taxon>Sar</taxon>
        <taxon>Stramenopiles</taxon>
        <taxon>Oomycota</taxon>
        <taxon>Saprolegniomycetes</taxon>
        <taxon>Saprolegniales</taxon>
        <taxon>Verrucalvaceae</taxon>
        <taxon>Aphanomyces</taxon>
    </lineage>
</organism>
<dbReference type="PANTHER" id="PTHR10142:SF0">
    <property type="entry name" value="DNA REPAIR PROTEIN COMPLEMENTING XP-A CELLS"/>
    <property type="match status" value="1"/>
</dbReference>
<dbReference type="InterPro" id="IPR009061">
    <property type="entry name" value="DNA-bd_dom_put_sf"/>
</dbReference>
<evidence type="ECO:0000313" key="6">
    <source>
        <dbReference type="EMBL" id="RHY98853.1"/>
    </source>
</evidence>
<dbReference type="Pfam" id="PF05181">
    <property type="entry name" value="XPA_C"/>
    <property type="match status" value="1"/>
</dbReference>
<dbReference type="SUPFAM" id="SSF46955">
    <property type="entry name" value="Putative DNA-binding domain"/>
    <property type="match status" value="1"/>
</dbReference>
<comment type="caution">
    <text evidence="6">The sequence shown here is derived from an EMBL/GenBank/DDBJ whole genome shotgun (WGS) entry which is preliminary data.</text>
</comment>
<dbReference type="Gene3D" id="3.30.1540.20">
    <property type="entry name" value="MutL, C-terminal domain, dimerisation subdomain"/>
    <property type="match status" value="1"/>
</dbReference>
<dbReference type="InterPro" id="IPR014790">
    <property type="entry name" value="MutL_C"/>
</dbReference>
<protein>
    <recommendedName>
        <fullName evidence="5">MutL C-terminal dimerisation domain-containing protein</fullName>
    </recommendedName>
</protein>
<dbReference type="GO" id="GO:0000715">
    <property type="term" value="P:nucleotide-excision repair, DNA damage recognition"/>
    <property type="evidence" value="ECO:0007669"/>
    <property type="project" value="TreeGrafter"/>
</dbReference>
<dbReference type="InterPro" id="IPR037198">
    <property type="entry name" value="MutL_C_sf"/>
</dbReference>
<name>A0A397EU78_APHAT</name>
<feature type="region of interest" description="Disordered" evidence="4">
    <location>
        <begin position="193"/>
        <end position="220"/>
    </location>
</feature>
<dbReference type="EMBL" id="QUTE01015844">
    <property type="protein sequence ID" value="RHY98853.1"/>
    <property type="molecule type" value="Genomic_DNA"/>
</dbReference>
<evidence type="ECO:0000259" key="5">
    <source>
        <dbReference type="SMART" id="SM00853"/>
    </source>
</evidence>
<dbReference type="VEuPathDB" id="FungiDB:H257_04019"/>
<dbReference type="GO" id="GO:0005524">
    <property type="term" value="F:ATP binding"/>
    <property type="evidence" value="ECO:0007669"/>
    <property type="project" value="InterPro"/>
</dbReference>
<feature type="domain" description="MutL C-terminal dimerisation" evidence="5">
    <location>
        <begin position="360"/>
        <end position="489"/>
    </location>
</feature>
<evidence type="ECO:0000256" key="2">
    <source>
        <dbReference type="ARBA" id="ARBA00022833"/>
    </source>
</evidence>
<dbReference type="GO" id="GO:0070914">
    <property type="term" value="P:UV-damage excision repair"/>
    <property type="evidence" value="ECO:0007669"/>
    <property type="project" value="TreeGrafter"/>
</dbReference>
<gene>
    <name evidence="6" type="ORF">DYB31_011856</name>
</gene>
<dbReference type="Pfam" id="PF08676">
    <property type="entry name" value="MutL_C"/>
    <property type="match status" value="1"/>
</dbReference>
<evidence type="ECO:0000256" key="4">
    <source>
        <dbReference type="SAM" id="MobiDB-lite"/>
    </source>
</evidence>
<dbReference type="PANTHER" id="PTHR10142">
    <property type="entry name" value="DNA REPAIR PROTEIN COMPLEMENTING XP-A CELLS"/>
    <property type="match status" value="1"/>
</dbReference>
<dbReference type="GO" id="GO:0006284">
    <property type="term" value="P:base-excision repair"/>
    <property type="evidence" value="ECO:0007669"/>
    <property type="project" value="TreeGrafter"/>
</dbReference>
<feature type="compositionally biased region" description="Low complexity" evidence="4">
    <location>
        <begin position="204"/>
        <end position="214"/>
    </location>
</feature>
<evidence type="ECO:0000256" key="3">
    <source>
        <dbReference type="ARBA" id="ARBA00023242"/>
    </source>
</evidence>
<sequence>MEPPTNHVQESTVNSFRLGASFDPRQQLASLGGAECPSYQVSRLCHHMWNERRHILFQAVAFASAPTSRPCFRIDGVIATNPPTFSAWSTANVARAMLSYQSISFNNLWIDGFYAQCTLLLRQHILQHKTDIPMVIINVQCSPEEFTLVNEDPGVRAVQFRHQVAFEDFFRAFLEVLSIHVFCHHTLPRLPPVSDDDSNETTLSDGDSSIHSSSLTNDEHDTVVGFKRRRRERMVETSPVGQNRIAFNEFSNAIWTSMPNRMASPVRQTCLGRTIADDSAPAGRSLHATFDTVSKYFKTGNTTATSQQKPWDHRPMSYTNPLSKLHPWMKQRLSVLVQNARTIQSVAIQLPASMLQHLDVLQQVDNKFILVQCKAPLLLLCIDQHAADERVKLEALENSHLSAAFPSRSLDKSHVLELNDIEKQVVRCHGDSIRHWGFEVVEDGDVCSLDCPCDDVYMTVFSVHVCPDCRYGNPAYKLLTKDVAKKTYLLTDSTMETLPCLRKPNPKHEAFAPLRLYLQKTCEATAIRQHGSLENVAVEKKKRECAKYEKAVARTKSQVSRLGTYGKRRKDKHAGGGAVRITRRPVVEEVDHKHTFENERQNDDGTWLKECACGLSINVHKVYE</sequence>
<evidence type="ECO:0000256" key="1">
    <source>
        <dbReference type="ARBA" id="ARBA00004123"/>
    </source>
</evidence>
<evidence type="ECO:0000313" key="7">
    <source>
        <dbReference type="Proteomes" id="UP000266196"/>
    </source>
</evidence>
<reference evidence="6 7" key="1">
    <citation type="submission" date="2018-08" db="EMBL/GenBank/DDBJ databases">
        <title>Aphanomyces genome sequencing and annotation.</title>
        <authorList>
            <person name="Minardi D."/>
            <person name="Oidtmann B."/>
            <person name="Van Der Giezen M."/>
            <person name="Studholme D.J."/>
        </authorList>
    </citation>
    <scope>NUCLEOTIDE SEQUENCE [LARGE SCALE GENOMIC DNA]</scope>
    <source>
        <strain evidence="6 7">197901</strain>
    </source>
</reference>
<dbReference type="Proteomes" id="UP000266196">
    <property type="component" value="Unassembled WGS sequence"/>
</dbReference>
<dbReference type="InterPro" id="IPR000465">
    <property type="entry name" value="XPA/RAD14"/>
</dbReference>
<dbReference type="GO" id="GO:0006298">
    <property type="term" value="P:mismatch repair"/>
    <property type="evidence" value="ECO:0007669"/>
    <property type="project" value="InterPro"/>
</dbReference>
<dbReference type="AlphaFoldDB" id="A0A397EU78"/>
<dbReference type="SUPFAM" id="SSF118116">
    <property type="entry name" value="DNA mismatch repair protein MutL"/>
    <property type="match status" value="1"/>
</dbReference>
<dbReference type="InterPro" id="IPR022656">
    <property type="entry name" value="XPA_C"/>
</dbReference>
<keyword evidence="3" id="KW-0539">Nucleus</keyword>
<keyword evidence="2" id="KW-0862">Zinc</keyword>
<dbReference type="SMART" id="SM00853">
    <property type="entry name" value="MutL_C"/>
    <property type="match status" value="1"/>
</dbReference>
<comment type="subcellular location">
    <subcellularLocation>
        <location evidence="1">Nucleus</location>
    </subcellularLocation>
</comment>
<dbReference type="InterPro" id="IPR037129">
    <property type="entry name" value="XPA_sf"/>
</dbReference>
<dbReference type="Gene3D" id="3.90.530.10">
    <property type="entry name" value="XPA C-terminal domain"/>
    <property type="match status" value="1"/>
</dbReference>
<dbReference type="GO" id="GO:0000110">
    <property type="term" value="C:nucleotide-excision repair factor 1 complex"/>
    <property type="evidence" value="ECO:0007669"/>
    <property type="project" value="TreeGrafter"/>
</dbReference>
<proteinExistence type="predicted"/>
<accession>A0A397EU78</accession>
<dbReference type="GO" id="GO:1901255">
    <property type="term" value="P:nucleotide-excision repair involved in interstrand cross-link repair"/>
    <property type="evidence" value="ECO:0007669"/>
    <property type="project" value="TreeGrafter"/>
</dbReference>
<dbReference type="InterPro" id="IPR042120">
    <property type="entry name" value="MutL_C_dimsub"/>
</dbReference>
<dbReference type="GO" id="GO:0003684">
    <property type="term" value="F:damaged DNA binding"/>
    <property type="evidence" value="ECO:0007669"/>
    <property type="project" value="InterPro"/>
</dbReference>